<proteinExistence type="inferred from homology"/>
<dbReference type="SUPFAM" id="SSF55729">
    <property type="entry name" value="Acyl-CoA N-acyltransferases (Nat)"/>
    <property type="match status" value="1"/>
</dbReference>
<name>A0A6M6JGJ4_9PSEU</name>
<evidence type="ECO:0000259" key="11">
    <source>
        <dbReference type="PROSITE" id="PS51186"/>
    </source>
</evidence>
<sequence length="178" mass="19132">MSALGTTAPETGSDAPTTTSPPTTADGVALWEIAAASRVLDVNSRYAYVLWCRDFAATSIVARIGERVVGFVTGYVRPERPDTLFVWQVAVHEVARGRRVAATMLDDLVARVGTPFLETTVTDDNAASLAMFAGLAERTGADMERTELFGPAELGAEHDPEFLYRIGPMQLTPTPTRG</sequence>
<dbReference type="PROSITE" id="PS51186">
    <property type="entry name" value="GNAT"/>
    <property type="match status" value="1"/>
</dbReference>
<comment type="function">
    <text evidence="1 9">Catalyzes the acetylation of L-2,4-diaminobutyrate (DABA) to gamma-N-acetyl-alpha,gamma-diaminobutyric acid (ADABA) with acetyl coenzyme A.</text>
</comment>
<keyword evidence="7 9" id="KW-0012">Acyltransferase</keyword>
<evidence type="ECO:0000256" key="7">
    <source>
        <dbReference type="ARBA" id="ARBA00023315"/>
    </source>
</evidence>
<feature type="compositionally biased region" description="Low complexity" evidence="10">
    <location>
        <begin position="11"/>
        <end position="23"/>
    </location>
</feature>
<dbReference type="EC" id="2.3.1.178" evidence="4 9"/>
<protein>
    <recommendedName>
        <fullName evidence="5 9">L-2,4-diaminobutyric acid acetyltransferase</fullName>
        <shortName evidence="9">DABA acetyltransferase</shortName>
        <ecNumber evidence="4 9">2.3.1.178</ecNumber>
    </recommendedName>
</protein>
<organism evidence="12 13">
    <name type="scientific">Pseudonocardia broussonetiae</name>
    <dbReference type="NCBI Taxonomy" id="2736640"/>
    <lineage>
        <taxon>Bacteria</taxon>
        <taxon>Bacillati</taxon>
        <taxon>Actinomycetota</taxon>
        <taxon>Actinomycetes</taxon>
        <taxon>Pseudonocardiales</taxon>
        <taxon>Pseudonocardiaceae</taxon>
        <taxon>Pseudonocardia</taxon>
    </lineage>
</organism>
<dbReference type="CDD" id="cd04301">
    <property type="entry name" value="NAT_SF"/>
    <property type="match status" value="1"/>
</dbReference>
<evidence type="ECO:0000256" key="6">
    <source>
        <dbReference type="ARBA" id="ARBA00022679"/>
    </source>
</evidence>
<evidence type="ECO:0000256" key="1">
    <source>
        <dbReference type="ARBA" id="ARBA00003741"/>
    </source>
</evidence>
<comment type="catalytic activity">
    <reaction evidence="8 9">
        <text>L-2,4-diaminobutanoate + acetyl-CoA = (2S)-4-acetamido-2-aminobutanoate + CoA + H(+)</text>
        <dbReference type="Rhea" id="RHEA:16901"/>
        <dbReference type="ChEBI" id="CHEBI:15378"/>
        <dbReference type="ChEBI" id="CHEBI:57287"/>
        <dbReference type="ChEBI" id="CHEBI:57288"/>
        <dbReference type="ChEBI" id="CHEBI:58761"/>
        <dbReference type="ChEBI" id="CHEBI:58929"/>
        <dbReference type="EC" id="2.3.1.178"/>
    </reaction>
</comment>
<keyword evidence="6 9" id="KW-0808">Transferase</keyword>
<dbReference type="UniPathway" id="UPA00067">
    <property type="reaction ID" value="UER00122"/>
</dbReference>
<evidence type="ECO:0000313" key="12">
    <source>
        <dbReference type="EMBL" id="QJY46160.1"/>
    </source>
</evidence>
<dbReference type="GO" id="GO:0019491">
    <property type="term" value="P:ectoine biosynthetic process"/>
    <property type="evidence" value="ECO:0007669"/>
    <property type="project" value="UniProtKB-UniPathway"/>
</dbReference>
<dbReference type="GO" id="GO:0033816">
    <property type="term" value="F:diaminobutyrate acetyltransferase activity"/>
    <property type="evidence" value="ECO:0007669"/>
    <property type="project" value="UniProtKB-EC"/>
</dbReference>
<dbReference type="KEGG" id="pbro:HOP40_10380"/>
<evidence type="ECO:0000256" key="3">
    <source>
        <dbReference type="ARBA" id="ARBA00010712"/>
    </source>
</evidence>
<feature type="compositionally biased region" description="Polar residues" evidence="10">
    <location>
        <begin position="1"/>
        <end position="10"/>
    </location>
</feature>
<dbReference type="Proteomes" id="UP000505377">
    <property type="component" value="Chromosome"/>
</dbReference>
<evidence type="ECO:0000313" key="13">
    <source>
        <dbReference type="Proteomes" id="UP000505377"/>
    </source>
</evidence>
<accession>A0A6M6JGJ4</accession>
<dbReference type="InterPro" id="IPR012772">
    <property type="entry name" value="Ectoine_EctA"/>
</dbReference>
<keyword evidence="13" id="KW-1185">Reference proteome</keyword>
<dbReference type="RefSeq" id="WP_172157100.1">
    <property type="nucleotide sequence ID" value="NZ_CP053564.1"/>
</dbReference>
<evidence type="ECO:0000256" key="9">
    <source>
        <dbReference type="RuleBase" id="RU365045"/>
    </source>
</evidence>
<dbReference type="InterPro" id="IPR016181">
    <property type="entry name" value="Acyl_CoA_acyltransferase"/>
</dbReference>
<evidence type="ECO:0000256" key="10">
    <source>
        <dbReference type="SAM" id="MobiDB-lite"/>
    </source>
</evidence>
<dbReference type="InterPro" id="IPR000182">
    <property type="entry name" value="GNAT_dom"/>
</dbReference>
<evidence type="ECO:0000256" key="2">
    <source>
        <dbReference type="ARBA" id="ARBA00004978"/>
    </source>
</evidence>
<evidence type="ECO:0000256" key="8">
    <source>
        <dbReference type="ARBA" id="ARBA00048924"/>
    </source>
</evidence>
<feature type="region of interest" description="Disordered" evidence="10">
    <location>
        <begin position="1"/>
        <end position="23"/>
    </location>
</feature>
<reference evidence="12 13" key="1">
    <citation type="submission" date="2020-05" db="EMBL/GenBank/DDBJ databases">
        <authorList>
            <person name="Mo P."/>
        </authorList>
    </citation>
    <scope>NUCLEOTIDE SEQUENCE [LARGE SCALE GENOMIC DNA]</scope>
    <source>
        <strain evidence="12 13">Gen01</strain>
    </source>
</reference>
<dbReference type="Gene3D" id="3.40.630.30">
    <property type="match status" value="1"/>
</dbReference>
<dbReference type="AlphaFoldDB" id="A0A6M6JGJ4"/>
<dbReference type="EMBL" id="CP053564">
    <property type="protein sequence ID" value="QJY46160.1"/>
    <property type="molecule type" value="Genomic_DNA"/>
</dbReference>
<evidence type="ECO:0000256" key="4">
    <source>
        <dbReference type="ARBA" id="ARBA00012355"/>
    </source>
</evidence>
<feature type="domain" description="N-acetyltransferase" evidence="11">
    <location>
        <begin position="17"/>
        <end position="174"/>
    </location>
</feature>
<dbReference type="NCBIfam" id="TIGR02406">
    <property type="entry name" value="ectoine_EctA"/>
    <property type="match status" value="1"/>
</dbReference>
<comment type="pathway">
    <text evidence="2 9">Amine and polyamine biosynthesis; ectoine biosynthesis; L-ectoine from L-aspartate 4-semialdehyde: step 2/3.</text>
</comment>
<gene>
    <name evidence="9 12" type="primary">ectA</name>
    <name evidence="12" type="ORF">HOP40_10380</name>
</gene>
<dbReference type="Pfam" id="PF00583">
    <property type="entry name" value="Acetyltransf_1"/>
    <property type="match status" value="1"/>
</dbReference>
<evidence type="ECO:0000256" key="5">
    <source>
        <dbReference type="ARBA" id="ARBA00017935"/>
    </source>
</evidence>
<comment type="similarity">
    <text evidence="3 9">Belongs to the acetyltransferase family. EctA subfamily.</text>
</comment>